<keyword evidence="19" id="KW-0539">Nucleus</keyword>
<evidence type="ECO:0000256" key="9">
    <source>
        <dbReference type="ARBA" id="ARBA00022703"/>
    </source>
</evidence>
<keyword evidence="11" id="KW-0788">Thiol protease</keyword>
<reference evidence="28 29" key="1">
    <citation type="submission" date="2021-06" db="EMBL/GenBank/DDBJ databases">
        <title>Chromosome-level genome assembly of the red-tail catfish (Hemibagrus wyckioides).</title>
        <authorList>
            <person name="Shao F."/>
        </authorList>
    </citation>
    <scope>NUCLEOTIDE SEQUENCE [LARGE SCALE GENOMIC DNA]</scope>
    <source>
        <strain evidence="28">EC202008001</strain>
        <tissue evidence="28">Blood</tissue>
    </source>
</reference>
<evidence type="ECO:0000256" key="21">
    <source>
        <dbReference type="ARBA" id="ARBA00031456"/>
    </source>
</evidence>
<dbReference type="PANTHER" id="PTHR32222">
    <property type="entry name" value="CENTROMERE PROTEIN U"/>
    <property type="match status" value="1"/>
</dbReference>
<keyword evidence="9" id="KW-0053">Apoptosis</keyword>
<dbReference type="SUPFAM" id="SSF52129">
    <property type="entry name" value="Caspase-like"/>
    <property type="match status" value="1"/>
</dbReference>
<evidence type="ECO:0000256" key="23">
    <source>
        <dbReference type="SAM" id="Coils"/>
    </source>
</evidence>
<dbReference type="Gene3D" id="3.40.50.1460">
    <property type="match status" value="1"/>
</dbReference>
<keyword evidence="29" id="KW-1185">Reference proteome</keyword>
<dbReference type="GO" id="GO:0004197">
    <property type="term" value="F:cysteine-type endopeptidase activity"/>
    <property type="evidence" value="ECO:0007669"/>
    <property type="project" value="InterPro"/>
</dbReference>
<evidence type="ECO:0000256" key="12">
    <source>
        <dbReference type="ARBA" id="ARBA00022843"/>
    </source>
</evidence>
<feature type="domain" description="Caspase family p10" evidence="25">
    <location>
        <begin position="650"/>
        <end position="715"/>
    </location>
</feature>
<evidence type="ECO:0000256" key="6">
    <source>
        <dbReference type="ARBA" id="ARBA00022454"/>
    </source>
</evidence>
<dbReference type="PRINTS" id="PR00376">
    <property type="entry name" value="IL1BCENZYME"/>
</dbReference>
<proteinExistence type="inferred from homology"/>
<dbReference type="PANTHER" id="PTHR32222:SF1">
    <property type="entry name" value="CENTROMERE PROTEIN U"/>
    <property type="match status" value="1"/>
</dbReference>
<evidence type="ECO:0000256" key="2">
    <source>
        <dbReference type="ARBA" id="ARBA00004584"/>
    </source>
</evidence>
<dbReference type="InterPro" id="IPR033139">
    <property type="entry name" value="Caspase_cys_AS"/>
</dbReference>
<dbReference type="GO" id="GO:0000976">
    <property type="term" value="F:transcription cis-regulatory region binding"/>
    <property type="evidence" value="ECO:0007669"/>
    <property type="project" value="InterPro"/>
</dbReference>
<comment type="similarity">
    <text evidence="4">Belongs to the CENP-U/AME1 family.</text>
</comment>
<dbReference type="PROSITE" id="PS51507">
    <property type="entry name" value="IRF_2"/>
    <property type="match status" value="1"/>
</dbReference>
<evidence type="ECO:0000256" key="7">
    <source>
        <dbReference type="ARBA" id="ARBA00022499"/>
    </source>
</evidence>
<evidence type="ECO:0000256" key="24">
    <source>
        <dbReference type="SAM" id="MobiDB-lite"/>
    </source>
</evidence>
<feature type="domain" description="Caspase family p20" evidence="26">
    <location>
        <begin position="511"/>
        <end position="635"/>
    </location>
</feature>
<feature type="compositionally biased region" description="Polar residues" evidence="24">
    <location>
        <begin position="945"/>
        <end position="965"/>
    </location>
</feature>
<evidence type="ECO:0000256" key="13">
    <source>
        <dbReference type="ARBA" id="ARBA00023015"/>
    </source>
</evidence>
<keyword evidence="18" id="KW-0804">Transcription</keyword>
<evidence type="ECO:0000256" key="14">
    <source>
        <dbReference type="ARBA" id="ARBA00023054"/>
    </source>
</evidence>
<keyword evidence="15" id="KW-0238">DNA-binding</keyword>
<evidence type="ECO:0000256" key="4">
    <source>
        <dbReference type="ARBA" id="ARBA00010440"/>
    </source>
</evidence>
<evidence type="ECO:0000256" key="22">
    <source>
        <dbReference type="RuleBase" id="RU003971"/>
    </source>
</evidence>
<keyword evidence="7" id="KW-1017">Isopeptide bond</keyword>
<dbReference type="GO" id="GO:0000775">
    <property type="term" value="C:chromosome, centromeric region"/>
    <property type="evidence" value="ECO:0007669"/>
    <property type="project" value="UniProtKB-SubCell"/>
</dbReference>
<dbReference type="Pfam" id="PF13097">
    <property type="entry name" value="CENP-U"/>
    <property type="match status" value="1"/>
</dbReference>
<keyword evidence="10" id="KW-0378">Hydrolase</keyword>
<dbReference type="Gene3D" id="1.10.10.10">
    <property type="entry name" value="Winged helix-like DNA-binding domain superfamily/Winged helix DNA-binding domain"/>
    <property type="match status" value="1"/>
</dbReference>
<dbReference type="InterPro" id="IPR019817">
    <property type="entry name" value="Interferon_reg_fac_CS"/>
</dbReference>
<keyword evidence="13" id="KW-0805">Transcription regulation</keyword>
<dbReference type="InterPro" id="IPR015917">
    <property type="entry name" value="Pept_C14A"/>
</dbReference>
<feature type="coiled-coil region" evidence="23">
    <location>
        <begin position="306"/>
        <end position="354"/>
    </location>
</feature>
<feature type="compositionally biased region" description="Polar residues" evidence="24">
    <location>
        <begin position="194"/>
        <end position="214"/>
    </location>
</feature>
<dbReference type="FunFam" id="3.40.50.1460:FF:000001">
    <property type="entry name" value="Caspase-3 preproprotein"/>
    <property type="match status" value="1"/>
</dbReference>
<feature type="compositionally biased region" description="Polar residues" evidence="24">
    <location>
        <begin position="107"/>
        <end position="125"/>
    </location>
</feature>
<dbReference type="InterPro" id="IPR001309">
    <property type="entry name" value="Pept_C14_p20"/>
</dbReference>
<feature type="compositionally biased region" description="Polar residues" evidence="24">
    <location>
        <begin position="1077"/>
        <end position="1086"/>
    </location>
</feature>
<dbReference type="CDD" id="cd00103">
    <property type="entry name" value="IRF"/>
    <property type="match status" value="1"/>
</dbReference>
<dbReference type="InterPro" id="IPR036390">
    <property type="entry name" value="WH_DNA-bd_sf"/>
</dbReference>
<dbReference type="InterPro" id="IPR036388">
    <property type="entry name" value="WH-like_DNA-bd_sf"/>
</dbReference>
<evidence type="ECO:0000313" key="29">
    <source>
        <dbReference type="Proteomes" id="UP000824219"/>
    </source>
</evidence>
<dbReference type="OrthoDB" id="6538197at2759"/>
<dbReference type="GO" id="GO:0006357">
    <property type="term" value="P:regulation of transcription by RNA polymerase II"/>
    <property type="evidence" value="ECO:0007669"/>
    <property type="project" value="UniProtKB-ARBA"/>
</dbReference>
<dbReference type="GO" id="GO:0006915">
    <property type="term" value="P:apoptotic process"/>
    <property type="evidence" value="ECO:0007669"/>
    <property type="project" value="UniProtKB-KW"/>
</dbReference>
<feature type="region of interest" description="Disordered" evidence="24">
    <location>
        <begin position="1037"/>
        <end position="1086"/>
    </location>
</feature>
<evidence type="ECO:0000259" key="27">
    <source>
        <dbReference type="PROSITE" id="PS51507"/>
    </source>
</evidence>
<dbReference type="InterPro" id="IPR029030">
    <property type="entry name" value="Caspase-like_dom_sf"/>
</dbReference>
<dbReference type="InterPro" id="IPR011600">
    <property type="entry name" value="Pept_C14_caspase"/>
</dbReference>
<keyword evidence="8" id="KW-0645">Protease</keyword>
<dbReference type="SMART" id="SM00115">
    <property type="entry name" value="CASc"/>
    <property type="match status" value="1"/>
</dbReference>
<sequence>MSRVTRLLKSLQNEAQSGSEKQNDLPSTETLDMSSIEKASFLEGEEYSSYGNPLHSTALEDESRPESDHRHKATAGKQAGKGRGNEVQGMTETPKRPAQNMKAPQESDVQAQKKSSKSRGNQKPAAQTDHAPKSQRLQTISESRKNEGKKRAQSKRPGSGSPATDMSPDVTRTKRQRRPSLSSEELTDEDESFHPSSQRPTASRTSLPRQRSSSNQPQKGQKQKRKSSSGSSDNGNPSKKQKPVGRNPIALDVILEAFQEFVTQYKETVNSEVVKKAINALSRSFEEELTEKITAAKEFNSVKREAVKVNKTLNQKKTRLLEAKNELIKSKAELRKLEKEHSELERRLTALKQGTALLNNLKALNMRYLQHRSAHTEEPETYGPCCMPAMLLEARSITGTEQQLKNINDKLQQPGCGTGVGGAIVFNLRLGAEVRLQYEGRFCVNILSLRTTPFVLLETMSDMNNGGRAGGGDHVDAKKMDSSTVTAHGVSAHAKGYTPDYSDAYRMDYPNLGKCLIINNKNFAKNTGMAERNGTDVDAANIMKVFCQLGFKTVIQNDLSVSQMKQILKSVSQEDHSKSAMFVCVILSHGDEGVIYGTDEVIQLTELTRLFRGDQCLSLVGKPKLFIIQACRGTDLDPGIETDSVCDSESTQRIPVEADFLYAYSTAPGYYAWRNTANGSWFISSLCEMLTKYGRELEIMQLMTRVNRKVALEFQSCSNVPVRLHLRPHFADLFRVGFNLELQATMPVERMRMRPWLEEQINSCKIPGLKWVNREKKIFQIPWMHAARHGWDVEKDAPLFRNWAIHTGKYQPGVDKPDPKTWKANFRCAMNSLPDIEEVKDKSIKKGTNAFRVYKMLSATERQSKRGKKRPDKDIKVKEEQQCPVSSAWESTNGSTRNAAALTVKQEADHTVTETEAGSRSPSEDHLIIPDVCQTIEVVTENEEQAVSSSHSYPLQISPMSSYGESDTDSVQSEEDSKEHMQELVWGSNRVEAKPVSDSTTMRTSLPSMSTFITQAKPNFRITTVQDTGLPTAFPGPYNSGGQWSLLTTPHPPSQPPAASSKPPVHEKRASVIMKTSDVSKSVKSY</sequence>
<feature type="compositionally biased region" description="Basic and acidic residues" evidence="24">
    <location>
        <begin position="871"/>
        <end position="881"/>
    </location>
</feature>
<dbReference type="PROSITE" id="PS50208">
    <property type="entry name" value="CASPASE_P20"/>
    <property type="match status" value="1"/>
</dbReference>
<evidence type="ECO:0000256" key="17">
    <source>
        <dbReference type="ARBA" id="ARBA00023159"/>
    </source>
</evidence>
<evidence type="ECO:0000256" key="10">
    <source>
        <dbReference type="ARBA" id="ARBA00022801"/>
    </source>
</evidence>
<dbReference type="InterPro" id="IPR001346">
    <property type="entry name" value="Interferon_reg_fact_DNA-bd_dom"/>
</dbReference>
<dbReference type="FunFam" id="1.10.10.10:FF:000065">
    <property type="entry name" value="Interferon regulatory factor"/>
    <property type="match status" value="1"/>
</dbReference>
<protein>
    <recommendedName>
        <fullName evidence="5">Centromere protein U</fullName>
    </recommendedName>
    <alternativeName>
        <fullName evidence="21">MLF1-interacting protein</fullName>
    </alternativeName>
</protein>
<dbReference type="CDD" id="cd00032">
    <property type="entry name" value="CASc"/>
    <property type="match status" value="1"/>
</dbReference>
<dbReference type="GO" id="GO:0005634">
    <property type="term" value="C:nucleus"/>
    <property type="evidence" value="ECO:0007669"/>
    <property type="project" value="UniProtKB-SubCell"/>
</dbReference>
<keyword evidence="16" id="KW-0865">Zymogen</keyword>
<comment type="subcellular location">
    <subcellularLocation>
        <location evidence="2">Chromosome</location>
        <location evidence="2">Centromere</location>
    </subcellularLocation>
    <subcellularLocation>
        <location evidence="1">Nucleus</location>
    </subcellularLocation>
</comment>
<dbReference type="InterPro" id="IPR002138">
    <property type="entry name" value="Pept_C14_p10"/>
</dbReference>
<feature type="region of interest" description="Disordered" evidence="24">
    <location>
        <begin position="943"/>
        <end position="977"/>
    </location>
</feature>
<dbReference type="EMBL" id="JAHKSW010000008">
    <property type="protein sequence ID" value="KAG7329256.1"/>
    <property type="molecule type" value="Genomic_DNA"/>
</dbReference>
<organism evidence="28 29">
    <name type="scientific">Hemibagrus wyckioides</name>
    <dbReference type="NCBI Taxonomy" id="337641"/>
    <lineage>
        <taxon>Eukaryota</taxon>
        <taxon>Metazoa</taxon>
        <taxon>Chordata</taxon>
        <taxon>Craniata</taxon>
        <taxon>Vertebrata</taxon>
        <taxon>Euteleostomi</taxon>
        <taxon>Actinopterygii</taxon>
        <taxon>Neopterygii</taxon>
        <taxon>Teleostei</taxon>
        <taxon>Ostariophysi</taxon>
        <taxon>Siluriformes</taxon>
        <taxon>Bagridae</taxon>
        <taxon>Hemibagrus</taxon>
    </lineage>
</organism>
<gene>
    <name evidence="28" type="ORF">KOW79_007430</name>
</gene>
<evidence type="ECO:0000256" key="11">
    <source>
        <dbReference type="ARBA" id="ARBA00022807"/>
    </source>
</evidence>
<dbReference type="PROSITE" id="PS00601">
    <property type="entry name" value="IRF_1"/>
    <property type="match status" value="1"/>
</dbReference>
<evidence type="ECO:0000256" key="5">
    <source>
        <dbReference type="ARBA" id="ARBA00016402"/>
    </source>
</evidence>
<keyword evidence="20" id="KW-0137">Centromere</keyword>
<keyword evidence="12" id="KW-0832">Ubl conjugation</keyword>
<name>A0A9D3SLN2_9TELE</name>
<comment type="similarity">
    <text evidence="3 22">Belongs to the peptidase C14A family.</text>
</comment>
<dbReference type="SMART" id="SM00348">
    <property type="entry name" value="IRF"/>
    <property type="match status" value="1"/>
</dbReference>
<dbReference type="Pfam" id="PF00656">
    <property type="entry name" value="Peptidase_C14"/>
    <property type="match status" value="1"/>
</dbReference>
<feature type="compositionally biased region" description="Polar residues" evidence="24">
    <location>
        <begin position="10"/>
        <end position="33"/>
    </location>
</feature>
<comment type="caution">
    <text evidence="28">The sequence shown here is derived from an EMBL/GenBank/DDBJ whole genome shotgun (WGS) entry which is preliminary data.</text>
</comment>
<evidence type="ECO:0000259" key="25">
    <source>
        <dbReference type="PROSITE" id="PS50207"/>
    </source>
</evidence>
<feature type="compositionally biased region" description="Polar residues" evidence="24">
    <location>
        <begin position="883"/>
        <end position="898"/>
    </location>
</feature>
<dbReference type="PROSITE" id="PS50207">
    <property type="entry name" value="CASPASE_P10"/>
    <property type="match status" value="1"/>
</dbReference>
<evidence type="ECO:0000256" key="3">
    <source>
        <dbReference type="ARBA" id="ARBA00010134"/>
    </source>
</evidence>
<dbReference type="Pfam" id="PF00605">
    <property type="entry name" value="IRF"/>
    <property type="match status" value="1"/>
</dbReference>
<evidence type="ECO:0000256" key="18">
    <source>
        <dbReference type="ARBA" id="ARBA00023163"/>
    </source>
</evidence>
<evidence type="ECO:0000256" key="19">
    <source>
        <dbReference type="ARBA" id="ARBA00023242"/>
    </source>
</evidence>
<feature type="domain" description="IRF tryptophan pentad repeat" evidence="27">
    <location>
        <begin position="750"/>
        <end position="858"/>
    </location>
</feature>
<dbReference type="GO" id="GO:0006508">
    <property type="term" value="P:proteolysis"/>
    <property type="evidence" value="ECO:0007669"/>
    <property type="project" value="UniProtKB-KW"/>
</dbReference>
<evidence type="ECO:0000259" key="26">
    <source>
        <dbReference type="PROSITE" id="PS50208"/>
    </source>
</evidence>
<dbReference type="SUPFAM" id="SSF46785">
    <property type="entry name" value="Winged helix' DNA-binding domain"/>
    <property type="match status" value="1"/>
</dbReference>
<feature type="region of interest" description="Disordered" evidence="24">
    <location>
        <begin position="861"/>
        <end position="925"/>
    </location>
</feature>
<evidence type="ECO:0000256" key="1">
    <source>
        <dbReference type="ARBA" id="ARBA00004123"/>
    </source>
</evidence>
<evidence type="ECO:0000256" key="20">
    <source>
        <dbReference type="ARBA" id="ARBA00023328"/>
    </source>
</evidence>
<keyword evidence="14 23" id="KW-0175">Coiled coil</keyword>
<accession>A0A9D3SLN2</accession>
<dbReference type="InterPro" id="IPR025214">
    <property type="entry name" value="CENP-U"/>
</dbReference>
<feature type="region of interest" description="Disordered" evidence="24">
    <location>
        <begin position="1"/>
        <end position="246"/>
    </location>
</feature>
<dbReference type="GO" id="GO:0003700">
    <property type="term" value="F:DNA-binding transcription factor activity"/>
    <property type="evidence" value="ECO:0007669"/>
    <property type="project" value="InterPro"/>
</dbReference>
<dbReference type="AlphaFoldDB" id="A0A9D3SLN2"/>
<keyword evidence="17" id="KW-0010">Activator</keyword>
<evidence type="ECO:0000256" key="8">
    <source>
        <dbReference type="ARBA" id="ARBA00022670"/>
    </source>
</evidence>
<dbReference type="Proteomes" id="UP000824219">
    <property type="component" value="Linkage Group LG08"/>
</dbReference>
<keyword evidence="6" id="KW-0158">Chromosome</keyword>
<feature type="compositionally biased region" description="Low complexity" evidence="24">
    <location>
        <begin position="228"/>
        <end position="238"/>
    </location>
</feature>
<evidence type="ECO:0000256" key="16">
    <source>
        <dbReference type="ARBA" id="ARBA00023145"/>
    </source>
</evidence>
<evidence type="ECO:0000313" key="28">
    <source>
        <dbReference type="EMBL" id="KAG7329256.1"/>
    </source>
</evidence>
<dbReference type="PROSITE" id="PS01122">
    <property type="entry name" value="CASPASE_CYS"/>
    <property type="match status" value="1"/>
</dbReference>
<evidence type="ECO:0000256" key="15">
    <source>
        <dbReference type="ARBA" id="ARBA00023125"/>
    </source>
</evidence>